<dbReference type="EMBL" id="BARW01025300">
    <property type="protein sequence ID" value="GAJ07090.1"/>
    <property type="molecule type" value="Genomic_DNA"/>
</dbReference>
<name>X1VHZ5_9ZZZZ</name>
<gene>
    <name evidence="2" type="ORF">S12H4_41506</name>
</gene>
<organism evidence="2">
    <name type="scientific">marine sediment metagenome</name>
    <dbReference type="NCBI Taxonomy" id="412755"/>
    <lineage>
        <taxon>unclassified sequences</taxon>
        <taxon>metagenomes</taxon>
        <taxon>ecological metagenomes</taxon>
    </lineage>
</organism>
<dbReference type="InterPro" id="IPR016031">
    <property type="entry name" value="Trp_RNA-bd_attenuator-like_dom"/>
</dbReference>
<dbReference type="InterPro" id="IPR002838">
    <property type="entry name" value="AIM24"/>
</dbReference>
<reference evidence="2" key="1">
    <citation type="journal article" date="2014" name="Front. Microbiol.">
        <title>High frequency of phylogenetically diverse reductive dehalogenase-homologous genes in deep subseafloor sedimentary metagenomes.</title>
        <authorList>
            <person name="Kawai M."/>
            <person name="Futagami T."/>
            <person name="Toyoda A."/>
            <person name="Takaki Y."/>
            <person name="Nishi S."/>
            <person name="Hori S."/>
            <person name="Arai W."/>
            <person name="Tsubouchi T."/>
            <person name="Morono Y."/>
            <person name="Uchiyama I."/>
            <person name="Ito T."/>
            <person name="Fujiyama A."/>
            <person name="Inagaki F."/>
            <person name="Takami H."/>
        </authorList>
    </citation>
    <scope>NUCLEOTIDE SEQUENCE</scope>
    <source>
        <strain evidence="2">Expedition CK06-06</strain>
    </source>
</reference>
<feature type="non-terminal residue" evidence="2">
    <location>
        <position position="167"/>
    </location>
</feature>
<accession>X1VHZ5</accession>
<evidence type="ECO:0000313" key="2">
    <source>
        <dbReference type="EMBL" id="GAJ07090.1"/>
    </source>
</evidence>
<evidence type="ECO:0000256" key="1">
    <source>
        <dbReference type="SAM" id="Coils"/>
    </source>
</evidence>
<dbReference type="Pfam" id="PF01987">
    <property type="entry name" value="AIM24"/>
    <property type="match status" value="1"/>
</dbReference>
<dbReference type="AlphaFoldDB" id="X1VHZ5"/>
<dbReference type="InterPro" id="IPR036983">
    <property type="entry name" value="AIM24_sf"/>
</dbReference>
<sequence>MVDKSLLARIKERNIYSAVELQDILDLCEVFQQIIQEQERIKKELKEAYINYKNRYESYWYPEGIEYEYEVLKKPTFSYLKLYIRKGQTIQCEGGTMIFFDPTLEISTKKASKGFLKSLKRVLAGETFFMNTFKALDDGSLGLAPAFPGDLMHLPLKQNESWILFSG</sequence>
<proteinExistence type="predicted"/>
<feature type="coiled-coil region" evidence="1">
    <location>
        <begin position="28"/>
        <end position="55"/>
    </location>
</feature>
<dbReference type="Gene3D" id="3.60.160.10">
    <property type="entry name" value="Mitochondrial biogenesis AIM24"/>
    <property type="match status" value="1"/>
</dbReference>
<protein>
    <submittedName>
        <fullName evidence="2">Uncharacterized protein</fullName>
    </submittedName>
</protein>
<comment type="caution">
    <text evidence="2">The sequence shown here is derived from an EMBL/GenBank/DDBJ whole genome shotgun (WGS) entry which is preliminary data.</text>
</comment>
<dbReference type="SUPFAM" id="SSF51219">
    <property type="entry name" value="TRAP-like"/>
    <property type="match status" value="1"/>
</dbReference>
<keyword evidence="1" id="KW-0175">Coiled coil</keyword>